<protein>
    <recommendedName>
        <fullName evidence="7">50S ribosomal protein L19, chloroplastic</fullName>
    </recommendedName>
</protein>
<keyword evidence="3" id="KW-0150">Chloroplast</keyword>
<dbReference type="EMBL" id="CAADRA010006023">
    <property type="protein sequence ID" value="VFT93676.1"/>
    <property type="molecule type" value="Genomic_DNA"/>
</dbReference>
<dbReference type="Pfam" id="PF01245">
    <property type="entry name" value="Ribosomal_L19"/>
    <property type="match status" value="1"/>
</dbReference>
<dbReference type="PANTHER" id="PTHR15680:SF9">
    <property type="entry name" value="LARGE RIBOSOMAL SUBUNIT PROTEIN BL19M"/>
    <property type="match status" value="1"/>
</dbReference>
<comment type="subcellular location">
    <subcellularLocation>
        <location evidence="1">Plastid</location>
        <location evidence="1">Chloroplast</location>
    </subcellularLocation>
</comment>
<dbReference type="EMBL" id="VJMH01006002">
    <property type="protein sequence ID" value="KAF0691943.1"/>
    <property type="molecule type" value="Genomic_DNA"/>
</dbReference>
<dbReference type="PANTHER" id="PTHR15680">
    <property type="entry name" value="RIBOSOMAL PROTEIN L19"/>
    <property type="match status" value="1"/>
</dbReference>
<dbReference type="InterPro" id="IPR001857">
    <property type="entry name" value="Ribosomal_bL19"/>
</dbReference>
<dbReference type="Proteomes" id="UP000332933">
    <property type="component" value="Unassembled WGS sequence"/>
</dbReference>
<evidence type="ECO:0000256" key="4">
    <source>
        <dbReference type="ARBA" id="ARBA00022640"/>
    </source>
</evidence>
<evidence type="ECO:0000256" key="7">
    <source>
        <dbReference type="ARBA" id="ARBA00035376"/>
    </source>
</evidence>
<dbReference type="InterPro" id="IPR038657">
    <property type="entry name" value="Ribosomal_bL19_sf"/>
</dbReference>
<name>A0A485L7B1_9STRA</name>
<dbReference type="AlphaFoldDB" id="A0A485L7B1"/>
<evidence type="ECO:0000313" key="10">
    <source>
        <dbReference type="Proteomes" id="UP000332933"/>
    </source>
</evidence>
<accession>A0A485L7B1</accession>
<evidence type="ECO:0000313" key="9">
    <source>
        <dbReference type="EMBL" id="VFT93676.1"/>
    </source>
</evidence>
<keyword evidence="10" id="KW-1185">Reference proteome</keyword>
<evidence type="ECO:0000256" key="2">
    <source>
        <dbReference type="ARBA" id="ARBA00005781"/>
    </source>
</evidence>
<dbReference type="GO" id="GO:0006412">
    <property type="term" value="P:translation"/>
    <property type="evidence" value="ECO:0007669"/>
    <property type="project" value="InterPro"/>
</dbReference>
<keyword evidence="4" id="KW-0934">Plastid</keyword>
<comment type="similarity">
    <text evidence="2">Belongs to the bacterial ribosomal protein bL19 family.</text>
</comment>
<organism evidence="9 10">
    <name type="scientific">Aphanomyces stellatus</name>
    <dbReference type="NCBI Taxonomy" id="120398"/>
    <lineage>
        <taxon>Eukaryota</taxon>
        <taxon>Sar</taxon>
        <taxon>Stramenopiles</taxon>
        <taxon>Oomycota</taxon>
        <taxon>Saprolegniomycetes</taxon>
        <taxon>Saprolegniales</taxon>
        <taxon>Verrucalvaceae</taxon>
        <taxon>Aphanomyces</taxon>
    </lineage>
</organism>
<evidence type="ECO:0000256" key="3">
    <source>
        <dbReference type="ARBA" id="ARBA00022528"/>
    </source>
</evidence>
<dbReference type="InterPro" id="IPR008991">
    <property type="entry name" value="Translation_prot_SH3-like_sf"/>
</dbReference>
<reference evidence="9 10" key="1">
    <citation type="submission" date="2019-03" db="EMBL/GenBank/DDBJ databases">
        <authorList>
            <person name="Gaulin E."/>
            <person name="Dumas B."/>
        </authorList>
    </citation>
    <scope>NUCLEOTIDE SEQUENCE [LARGE SCALE GENOMIC DNA]</scope>
    <source>
        <strain evidence="9">CBS 568.67</strain>
    </source>
</reference>
<evidence type="ECO:0000256" key="1">
    <source>
        <dbReference type="ARBA" id="ARBA00004229"/>
    </source>
</evidence>
<keyword evidence="5" id="KW-0689">Ribosomal protein</keyword>
<dbReference type="OrthoDB" id="432645at2759"/>
<dbReference type="SUPFAM" id="SSF50104">
    <property type="entry name" value="Translation proteins SH3-like domain"/>
    <property type="match status" value="1"/>
</dbReference>
<evidence type="ECO:0000256" key="6">
    <source>
        <dbReference type="ARBA" id="ARBA00023274"/>
    </source>
</evidence>
<gene>
    <name evidence="9" type="primary">Aste57867_16913</name>
    <name evidence="8" type="ORF">As57867_016855</name>
    <name evidence="9" type="ORF">ASTE57867_16913</name>
</gene>
<evidence type="ECO:0000256" key="5">
    <source>
        <dbReference type="ARBA" id="ARBA00022980"/>
    </source>
</evidence>
<sequence length="150" mass="17084">MLRSLAARTFSTVSSGVHTKLNHPTRRAGHLMNQLHVEEVAKATERIGDKICKFRPGDAVEVELMLNKSTQKTQRVKGVVIGERNRGISSSFTIRNHIAECGYEQTIYKHSPLLVSVKMIKEQFFTNGKKKARRAKLFYLRDKAPRFTTL</sequence>
<dbReference type="Gene3D" id="2.30.30.790">
    <property type="match status" value="1"/>
</dbReference>
<proteinExistence type="inferred from homology"/>
<keyword evidence="6" id="KW-0687">Ribonucleoprotein</keyword>
<dbReference type="GO" id="GO:0009507">
    <property type="term" value="C:chloroplast"/>
    <property type="evidence" value="ECO:0007669"/>
    <property type="project" value="UniProtKB-SubCell"/>
</dbReference>
<evidence type="ECO:0000313" key="8">
    <source>
        <dbReference type="EMBL" id="KAF0691943.1"/>
    </source>
</evidence>
<dbReference type="GO" id="GO:0003735">
    <property type="term" value="F:structural constituent of ribosome"/>
    <property type="evidence" value="ECO:0007669"/>
    <property type="project" value="InterPro"/>
</dbReference>
<reference evidence="8" key="2">
    <citation type="submission" date="2019-06" db="EMBL/GenBank/DDBJ databases">
        <title>Genomics analysis of Aphanomyces spp. identifies a new class of oomycete effector associated with host adaptation.</title>
        <authorList>
            <person name="Gaulin E."/>
        </authorList>
    </citation>
    <scope>NUCLEOTIDE SEQUENCE</scope>
    <source>
        <strain evidence="8">CBS 578.67</strain>
    </source>
</reference>
<dbReference type="GO" id="GO:0005762">
    <property type="term" value="C:mitochondrial large ribosomal subunit"/>
    <property type="evidence" value="ECO:0007669"/>
    <property type="project" value="TreeGrafter"/>
</dbReference>